<dbReference type="Gene3D" id="3.20.20.140">
    <property type="entry name" value="Metal-dependent hydrolases"/>
    <property type="match status" value="1"/>
</dbReference>
<dbReference type="InterPro" id="IPR004365">
    <property type="entry name" value="NA-bd_OB_tRNA"/>
</dbReference>
<dbReference type="NCBIfam" id="NF005298">
    <property type="entry name" value="PRK06826.1"/>
    <property type="match status" value="1"/>
</dbReference>
<comment type="subcellular location">
    <subcellularLocation>
        <location evidence="1">Cytoplasm</location>
    </subcellularLocation>
</comment>
<proteinExistence type="predicted"/>
<evidence type="ECO:0000259" key="9">
    <source>
        <dbReference type="SMART" id="SM00481"/>
    </source>
</evidence>
<dbReference type="CDD" id="cd04485">
    <property type="entry name" value="DnaE_OBF"/>
    <property type="match status" value="1"/>
</dbReference>
<dbReference type="NCBIfam" id="NF004226">
    <property type="entry name" value="PRK05673.1"/>
    <property type="match status" value="1"/>
</dbReference>
<dbReference type="Gene3D" id="1.10.150.870">
    <property type="match status" value="1"/>
</dbReference>
<evidence type="ECO:0000256" key="1">
    <source>
        <dbReference type="ARBA" id="ARBA00004496"/>
    </source>
</evidence>
<feature type="domain" description="Polymerase/histidinol phosphatase N-terminal" evidence="9">
    <location>
        <begin position="6"/>
        <end position="73"/>
    </location>
</feature>
<dbReference type="Pfam" id="PF14579">
    <property type="entry name" value="HHH_6"/>
    <property type="match status" value="1"/>
</dbReference>
<evidence type="ECO:0000256" key="6">
    <source>
        <dbReference type="ARBA" id="ARBA00022705"/>
    </source>
</evidence>
<dbReference type="Gene3D" id="1.10.10.1600">
    <property type="entry name" value="Bacterial DNA polymerase III alpha subunit, thumb domain"/>
    <property type="match status" value="1"/>
</dbReference>
<comment type="catalytic activity">
    <reaction evidence="8">
        <text>DNA(n) + a 2'-deoxyribonucleoside 5'-triphosphate = DNA(n+1) + diphosphate</text>
        <dbReference type="Rhea" id="RHEA:22508"/>
        <dbReference type="Rhea" id="RHEA-COMP:17339"/>
        <dbReference type="Rhea" id="RHEA-COMP:17340"/>
        <dbReference type="ChEBI" id="CHEBI:33019"/>
        <dbReference type="ChEBI" id="CHEBI:61560"/>
        <dbReference type="ChEBI" id="CHEBI:173112"/>
        <dbReference type="EC" id="2.7.7.7"/>
    </reaction>
</comment>
<evidence type="ECO:0000256" key="7">
    <source>
        <dbReference type="ARBA" id="ARBA00022932"/>
    </source>
</evidence>
<dbReference type="InterPro" id="IPR011708">
    <property type="entry name" value="DNA_pol3_alpha_NTPase_dom"/>
</dbReference>
<keyword evidence="11" id="KW-1185">Reference proteome</keyword>
<dbReference type="GO" id="GO:0003676">
    <property type="term" value="F:nucleic acid binding"/>
    <property type="evidence" value="ECO:0007669"/>
    <property type="project" value="InterPro"/>
</dbReference>
<name>E1QJJ2_DESB2</name>
<protein>
    <recommendedName>
        <fullName evidence="3">DNA polymerase III subunit alpha</fullName>
        <ecNumber evidence="2">2.7.7.7</ecNumber>
    </recommendedName>
</protein>
<dbReference type="Gene3D" id="2.40.50.140">
    <property type="entry name" value="Nucleic acid-binding proteins"/>
    <property type="match status" value="1"/>
</dbReference>
<dbReference type="NCBIfam" id="TIGR00594">
    <property type="entry name" value="polc"/>
    <property type="match status" value="1"/>
</dbReference>
<keyword evidence="7" id="KW-0239">DNA-directed DNA polymerase</keyword>
<evidence type="ECO:0000256" key="5">
    <source>
        <dbReference type="ARBA" id="ARBA00022695"/>
    </source>
</evidence>
<keyword evidence="5 10" id="KW-0548">Nucleotidyltransferase</keyword>
<dbReference type="InterPro" id="IPR003141">
    <property type="entry name" value="Pol/His_phosphatase_N"/>
</dbReference>
<dbReference type="eggNOG" id="COG0587">
    <property type="taxonomic scope" value="Bacteria"/>
</dbReference>
<dbReference type="SMART" id="SM00481">
    <property type="entry name" value="POLIIIAc"/>
    <property type="match status" value="1"/>
</dbReference>
<evidence type="ECO:0000313" key="11">
    <source>
        <dbReference type="Proteomes" id="UP000009047"/>
    </source>
</evidence>
<dbReference type="GO" id="GO:0005737">
    <property type="term" value="C:cytoplasm"/>
    <property type="evidence" value="ECO:0007669"/>
    <property type="project" value="UniProtKB-SubCell"/>
</dbReference>
<dbReference type="InterPro" id="IPR016195">
    <property type="entry name" value="Pol/histidinol_Pase-like"/>
</dbReference>
<dbReference type="SUPFAM" id="SSF160975">
    <property type="entry name" value="AF1531-like"/>
    <property type="match status" value="1"/>
</dbReference>
<dbReference type="InterPro" id="IPR041931">
    <property type="entry name" value="DNA_pol3_alpha_thumb_dom"/>
</dbReference>
<dbReference type="PANTHER" id="PTHR32294">
    <property type="entry name" value="DNA POLYMERASE III SUBUNIT ALPHA"/>
    <property type="match status" value="1"/>
</dbReference>
<dbReference type="Pfam" id="PF07733">
    <property type="entry name" value="DNA_pol3_alpha"/>
    <property type="match status" value="1"/>
</dbReference>
<dbReference type="GO" id="GO:0003887">
    <property type="term" value="F:DNA-directed DNA polymerase activity"/>
    <property type="evidence" value="ECO:0007669"/>
    <property type="project" value="UniProtKB-KW"/>
</dbReference>
<evidence type="ECO:0000256" key="2">
    <source>
        <dbReference type="ARBA" id="ARBA00012417"/>
    </source>
</evidence>
<dbReference type="KEGG" id="dbr:Deba_2373"/>
<dbReference type="InterPro" id="IPR029460">
    <property type="entry name" value="DNAPol_HHH"/>
</dbReference>
<dbReference type="InterPro" id="IPR004013">
    <property type="entry name" value="PHP_dom"/>
</dbReference>
<dbReference type="CDD" id="cd12113">
    <property type="entry name" value="PHP_PolIIIA_DnaE3"/>
    <property type="match status" value="1"/>
</dbReference>
<gene>
    <name evidence="10" type="ordered locus">Deba_2373</name>
</gene>
<keyword evidence="6" id="KW-0235">DNA replication</keyword>
<keyword evidence="4 10" id="KW-0808">Transferase</keyword>
<dbReference type="EC" id="2.7.7.7" evidence="2"/>
<evidence type="ECO:0000313" key="10">
    <source>
        <dbReference type="EMBL" id="ADK85735.1"/>
    </source>
</evidence>
<dbReference type="Pfam" id="PF01336">
    <property type="entry name" value="tRNA_anti-codon"/>
    <property type="match status" value="1"/>
</dbReference>
<dbReference type="STRING" id="644282.Deba_2373"/>
<dbReference type="Pfam" id="PF17657">
    <property type="entry name" value="DNA_pol3_finger"/>
    <property type="match status" value="1"/>
</dbReference>
<evidence type="ECO:0000256" key="3">
    <source>
        <dbReference type="ARBA" id="ARBA00019114"/>
    </source>
</evidence>
<dbReference type="Proteomes" id="UP000009047">
    <property type="component" value="Chromosome"/>
</dbReference>
<dbReference type="GO" id="GO:0006260">
    <property type="term" value="P:DNA replication"/>
    <property type="evidence" value="ECO:0007669"/>
    <property type="project" value="UniProtKB-KW"/>
</dbReference>
<dbReference type="RefSeq" id="WP_013259174.1">
    <property type="nucleotide sequence ID" value="NC_014365.1"/>
</dbReference>
<evidence type="ECO:0000256" key="8">
    <source>
        <dbReference type="ARBA" id="ARBA00049244"/>
    </source>
</evidence>
<dbReference type="AlphaFoldDB" id="E1QJJ2"/>
<dbReference type="InterPro" id="IPR040982">
    <property type="entry name" value="DNA_pol3_finger"/>
</dbReference>
<evidence type="ECO:0000256" key="4">
    <source>
        <dbReference type="ARBA" id="ARBA00022679"/>
    </source>
</evidence>
<dbReference type="SUPFAM" id="SSF89550">
    <property type="entry name" value="PHP domain-like"/>
    <property type="match status" value="1"/>
</dbReference>
<reference evidence="10 11" key="1">
    <citation type="journal article" date="2010" name="Stand. Genomic Sci.">
        <title>Complete genome sequence of Desulfarculus baarsii type strain (2st14).</title>
        <authorList>
            <person name="Sun H."/>
            <person name="Spring S."/>
            <person name="Lapidus A."/>
            <person name="Davenport K."/>
            <person name="Del Rio T.G."/>
            <person name="Tice H."/>
            <person name="Nolan M."/>
            <person name="Copeland A."/>
            <person name="Cheng J.F."/>
            <person name="Lucas S."/>
            <person name="Tapia R."/>
            <person name="Goodwin L."/>
            <person name="Pitluck S."/>
            <person name="Ivanova N."/>
            <person name="Pagani I."/>
            <person name="Mavromatis K."/>
            <person name="Ovchinnikova G."/>
            <person name="Pati A."/>
            <person name="Chen A."/>
            <person name="Palaniappan K."/>
            <person name="Hauser L."/>
            <person name="Chang Y.J."/>
            <person name="Jeffries C.D."/>
            <person name="Detter J.C."/>
            <person name="Han C."/>
            <person name="Rohde M."/>
            <person name="Brambilla E."/>
            <person name="Goker M."/>
            <person name="Woyke T."/>
            <person name="Bristow J."/>
            <person name="Eisen J.A."/>
            <person name="Markowitz V."/>
            <person name="Hugenholtz P."/>
            <person name="Kyrpides N.C."/>
            <person name="Klenk H.P."/>
            <person name="Land M."/>
        </authorList>
    </citation>
    <scope>NUCLEOTIDE SEQUENCE [LARGE SCALE GENOMIC DNA]</scope>
    <source>
        <strain evidence="11">ATCC 33931 / DSM 2075 / LMG 7858 / VKM B-1802 / 2st14</strain>
    </source>
</reference>
<dbReference type="Pfam" id="PF02811">
    <property type="entry name" value="PHP"/>
    <property type="match status" value="1"/>
</dbReference>
<dbReference type="InterPro" id="IPR012340">
    <property type="entry name" value="NA-bd_OB-fold"/>
</dbReference>
<dbReference type="InterPro" id="IPR004805">
    <property type="entry name" value="DnaE2/DnaE/PolC"/>
</dbReference>
<dbReference type="EMBL" id="CP002085">
    <property type="protein sequence ID" value="ADK85735.1"/>
    <property type="molecule type" value="Genomic_DNA"/>
</dbReference>
<organism evidence="10 11">
    <name type="scientific">Desulfarculus baarsii (strain ATCC 33931 / DSM 2075 / LMG 7858 / VKM B-1802 / 2st14)</name>
    <dbReference type="NCBI Taxonomy" id="644282"/>
    <lineage>
        <taxon>Bacteria</taxon>
        <taxon>Pseudomonadati</taxon>
        <taxon>Thermodesulfobacteriota</taxon>
        <taxon>Desulfarculia</taxon>
        <taxon>Desulfarculales</taxon>
        <taxon>Desulfarculaceae</taxon>
        <taxon>Desulfarculus</taxon>
    </lineage>
</organism>
<dbReference type="PANTHER" id="PTHR32294:SF0">
    <property type="entry name" value="DNA POLYMERASE III SUBUNIT ALPHA"/>
    <property type="match status" value="1"/>
</dbReference>
<dbReference type="HOGENOM" id="CLU_001600_0_1_7"/>
<sequence length="1152" mass="127574">MTPSFVHLHTHTAYSLLDGAIRLPELIKRTAELGMNAVAVTDHGNMFGALNFFQQAKKAGLKPIIGCEVYVAPGDRRDKEHRPGHETAFHLVLLCKNLEGYQNLVRLVSAGFTEGFYYKPRIDMELLRQHNGGLIALSACLGGRVPHYLLRGNIDQALAAAEDMAQTMGEGNFFIELQDHGLVEQKQVNPGLREIAQRLGLGLVVTNDCHFLRRQDHEAHDILLCIQTGKTIADAERMTMSPELYFKSPEEMALLFPDCPEAMANTMDIAARCDLDIPLGQLRFPQYPLPEGQSAEDQLTRMARRGLERRLAEMDARGLKFDRDFYKKRLEYEIDVLLQMGFAGYFLVVSDFIVWAKSQGIPVGPGRGSAAGSLVAYSMRITDLDPIRYGLIFERFLNIERKSMPDIDVDFCYNRRPEVIQYVTERYGSDHVAQIITFGSMLARAVIRDVGRAMNVPFGDVDQIAKLVPTALGMTLDKALEQEPRLAQRIKDEPQVAKLVRIAKSLEGLPRHASTHAAGVVIGDVPLDRVVPLYRGSQGECVTQFDMKCVEKAGLIKFDFLGLRTLTVIDVAVKMIRQGRDPSFDIDAIDMDDKASYELLSRGDTTGVFQLESSGMKELLTKMRPEVFEDVIALVALYRPGPLESGMVDDFVACKHGAKKVSYPLPQLEPVLKETYGVIVYQEQVQEIARILAGYSLGEGDILRRAMGKKVPEVMAAQRERFVSGAKANGVSEKKAGEIFDLMEKFAGYGFNKSHSAAYGLIAYQTAFLKAHFPHEFMAALLTSEVSNTDKIMLHIAECRDQNLKVLPPDINHSGREFTVDDDAIRFGLAAVKNVGEGAVDAIIEARQEKPFEDIFDFCERVNLAKVNRRVIESLIKCGAFDSLGAHRAQNMAALDDAMEQGQKLGRDRDGGQINMFAAFSEAAASARPTMPDVPPWLEADALTYEKEALGFYITGHPLGRFAEDIKRLGVLDSVTVQAAADGMSVRLAGLATEIKEKITKKGDRMAFVRLEDLKGSLELVVFPDCYAQSVEHLRGDEPVLVKGVVDKDERGVKIKASKITPLSEAARTMTTRLRLRLQAPGLTREQLVALRQTLERHGGGCRVTLHLGVPGKGEAVLALPERYRVEPSAGLLERINELFGHGVVEPVFGGD</sequence>
<dbReference type="GO" id="GO:0008408">
    <property type="term" value="F:3'-5' exonuclease activity"/>
    <property type="evidence" value="ECO:0007669"/>
    <property type="project" value="InterPro"/>
</dbReference>
<accession>E1QJJ2</accession>